<dbReference type="InterPro" id="IPR042213">
    <property type="entry name" value="NBD_C_sf"/>
</dbReference>
<evidence type="ECO:0000259" key="8">
    <source>
        <dbReference type="Pfam" id="PF17042"/>
    </source>
</evidence>
<proteinExistence type="inferred from homology"/>
<evidence type="ECO:0000259" key="7">
    <source>
        <dbReference type="Pfam" id="PF07005"/>
    </source>
</evidence>
<dbReference type="Pfam" id="PF17042">
    <property type="entry name" value="NBD_C"/>
    <property type="match status" value="1"/>
</dbReference>
<sequence length="418" mass="45865">MAKFLIIADDFTGANDTGVKLTEEGMPVNVFFSAINIVPHTSCVIDTETRNDSEKTAYEKTKTILNSIDMNQFDFVYKKVDSTLRGNIVTELRAINDRFAPDYVVFAPALPALGRQVINKKVLVSGKELRKTEFACDPVKPVLQDNVETILAQSFGVNSVQYYSLKDLRSNKDLDLSKKCFGFDTENDEDFCKIVSLFQGLKGKILWVGSSGLIEGMVKKSSVAIPAIALVGSVSSKTRKQILYAKENGLAIIALPIYEIYKTENYSEYVDQAVRILKKGRNLALVSSASLKRADLIKTKTSFNEAGIVGTEMENTIQMILAGICRRVIKEFPVSGLFVTGGTTAQSILRIVKAQGTVIREEVALGMPLLTVVGGEFDGINMISKAGAFGDSSLIMFGLNKLRSLGKKAEISWNYKKA</sequence>
<evidence type="ECO:0000256" key="3">
    <source>
        <dbReference type="ARBA" id="ARBA00022741"/>
    </source>
</evidence>
<evidence type="ECO:0000256" key="4">
    <source>
        <dbReference type="ARBA" id="ARBA00022777"/>
    </source>
</evidence>
<dbReference type="InterPro" id="IPR010737">
    <property type="entry name" value="4-carb_acid_sugar_kinase_N"/>
</dbReference>
<dbReference type="Gene3D" id="3.40.980.20">
    <property type="entry name" value="Four-carbon acid sugar kinase, nucleotide binding domain"/>
    <property type="match status" value="1"/>
</dbReference>
<dbReference type="Gene3D" id="3.40.50.10840">
    <property type="entry name" value="Putative sugar-binding, N-terminal domain"/>
    <property type="match status" value="1"/>
</dbReference>
<dbReference type="Proteomes" id="UP001164557">
    <property type="component" value="Chromosome"/>
</dbReference>
<keyword evidence="5" id="KW-0067">ATP-binding</keyword>
<comment type="similarity">
    <text evidence="1">Belongs to the four-carbon acid sugar kinase family.</text>
</comment>
<protein>
    <submittedName>
        <fullName evidence="9">Four-carbon acid sugar kinase family protein</fullName>
    </submittedName>
</protein>
<dbReference type="InterPro" id="IPR037051">
    <property type="entry name" value="4-carb_acid_sugar_kinase_N_sf"/>
</dbReference>
<name>A0AA47GGX3_9LACO</name>
<evidence type="ECO:0000313" key="9">
    <source>
        <dbReference type="EMBL" id="UZX29720.1"/>
    </source>
</evidence>
<evidence type="ECO:0000256" key="5">
    <source>
        <dbReference type="ARBA" id="ARBA00022840"/>
    </source>
</evidence>
<keyword evidence="10" id="KW-1185">Reference proteome</keyword>
<feature type="domain" description="Four-carbon acid sugar kinase N-terminal" evidence="7">
    <location>
        <begin position="5"/>
        <end position="215"/>
    </location>
</feature>
<keyword evidence="6" id="KW-0119">Carbohydrate metabolism</keyword>
<evidence type="ECO:0000313" key="10">
    <source>
        <dbReference type="Proteomes" id="UP001164557"/>
    </source>
</evidence>
<evidence type="ECO:0000256" key="2">
    <source>
        <dbReference type="ARBA" id="ARBA00022679"/>
    </source>
</evidence>
<dbReference type="GO" id="GO:0005524">
    <property type="term" value="F:ATP binding"/>
    <property type="evidence" value="ECO:0007669"/>
    <property type="project" value="UniProtKB-KW"/>
</dbReference>
<evidence type="ECO:0000256" key="6">
    <source>
        <dbReference type="ARBA" id="ARBA00023277"/>
    </source>
</evidence>
<keyword evidence="2" id="KW-0808">Transferase</keyword>
<dbReference type="SUPFAM" id="SSF142764">
    <property type="entry name" value="YgbK-like"/>
    <property type="match status" value="1"/>
</dbReference>
<dbReference type="GO" id="GO:0016301">
    <property type="term" value="F:kinase activity"/>
    <property type="evidence" value="ECO:0007669"/>
    <property type="project" value="UniProtKB-KW"/>
</dbReference>
<dbReference type="EMBL" id="CP084389">
    <property type="protein sequence ID" value="UZX29720.1"/>
    <property type="molecule type" value="Genomic_DNA"/>
</dbReference>
<dbReference type="Pfam" id="PF07005">
    <property type="entry name" value="SBD_N"/>
    <property type="match status" value="1"/>
</dbReference>
<keyword evidence="3" id="KW-0547">Nucleotide-binding</keyword>
<keyword evidence="4 9" id="KW-0418">Kinase</keyword>
<evidence type="ECO:0000256" key="1">
    <source>
        <dbReference type="ARBA" id="ARBA00005715"/>
    </source>
</evidence>
<gene>
    <name evidence="9" type="ORF">LDX53_00295</name>
</gene>
<dbReference type="AlphaFoldDB" id="A0AA47GGX3"/>
<feature type="domain" description="Four-carbon acid sugar kinase nucleotide binding" evidence="8">
    <location>
        <begin position="229"/>
        <end position="393"/>
    </location>
</feature>
<reference evidence="9" key="1">
    <citation type="submission" date="2021-09" db="EMBL/GenBank/DDBJ databases">
        <title>Lactobacillus species from Apis mellifera, Switzerland.</title>
        <authorList>
            <person name="Pfister J."/>
            <person name="Brown A."/>
            <person name="Neumann P."/>
            <person name="Collaud A."/>
            <person name="Retschnig G."/>
            <person name="Perreten V."/>
        </authorList>
    </citation>
    <scope>NUCLEOTIDE SEQUENCE</scope>
    <source>
        <strain evidence="9">IBH002</strain>
    </source>
</reference>
<dbReference type="InterPro" id="IPR031475">
    <property type="entry name" value="NBD_C"/>
</dbReference>
<dbReference type="RefSeq" id="WP_179853364.1">
    <property type="nucleotide sequence ID" value="NZ_CP084389.1"/>
</dbReference>
<organism evidence="9 10">
    <name type="scientific">Lactobacillus helsingborgensis</name>
    <dbReference type="NCBI Taxonomy" id="1218494"/>
    <lineage>
        <taxon>Bacteria</taxon>
        <taxon>Bacillati</taxon>
        <taxon>Bacillota</taxon>
        <taxon>Bacilli</taxon>
        <taxon>Lactobacillales</taxon>
        <taxon>Lactobacillaceae</taxon>
        <taxon>Lactobacillus</taxon>
    </lineage>
</organism>
<accession>A0AA47GGX3</accession>